<dbReference type="EMBL" id="JACTAM010000233">
    <property type="protein sequence ID" value="KAI2647610.1"/>
    <property type="molecule type" value="Genomic_DNA"/>
</dbReference>
<evidence type="ECO:0000313" key="9">
    <source>
        <dbReference type="Proteomes" id="UP000830375"/>
    </source>
</evidence>
<keyword evidence="1" id="KW-0479">Metal-binding</keyword>
<dbReference type="GO" id="GO:0016874">
    <property type="term" value="F:ligase activity"/>
    <property type="evidence" value="ECO:0007669"/>
    <property type="project" value="UniProtKB-KW"/>
</dbReference>
<dbReference type="Pfam" id="PF02892">
    <property type="entry name" value="zf-BED"/>
    <property type="match status" value="1"/>
</dbReference>
<dbReference type="InterPro" id="IPR003656">
    <property type="entry name" value="Znf_BED"/>
</dbReference>
<feature type="domain" description="BED-type" evidence="7">
    <location>
        <begin position="16"/>
        <end position="74"/>
    </location>
</feature>
<keyword evidence="5" id="KW-0804">Transcription</keyword>
<dbReference type="Proteomes" id="UP000830375">
    <property type="component" value="Unassembled WGS sequence"/>
</dbReference>
<dbReference type="SUPFAM" id="SSF57667">
    <property type="entry name" value="beta-beta-alpha zinc fingers"/>
    <property type="match status" value="1"/>
</dbReference>
<gene>
    <name evidence="8" type="ORF">H4Q32_026056</name>
</gene>
<protein>
    <submittedName>
        <fullName evidence="8">E3 SUMO-protein ligase ZBED1</fullName>
    </submittedName>
</protein>
<evidence type="ECO:0000256" key="3">
    <source>
        <dbReference type="ARBA" id="ARBA00022833"/>
    </source>
</evidence>
<keyword evidence="9" id="KW-1185">Reference proteome</keyword>
<keyword evidence="4" id="KW-0805">Transcription regulation</keyword>
<dbReference type="SUPFAM" id="SSF140996">
    <property type="entry name" value="Hermes dimerisation domain"/>
    <property type="match status" value="1"/>
</dbReference>
<comment type="caution">
    <text evidence="8">The sequence shown here is derived from an EMBL/GenBank/DDBJ whole genome shotgun (WGS) entry which is preliminary data.</text>
</comment>
<accession>A0ABQ8LB66</accession>
<evidence type="ECO:0000256" key="5">
    <source>
        <dbReference type="ARBA" id="ARBA00023163"/>
    </source>
</evidence>
<evidence type="ECO:0000256" key="6">
    <source>
        <dbReference type="PROSITE-ProRule" id="PRU00027"/>
    </source>
</evidence>
<dbReference type="InterPro" id="IPR036236">
    <property type="entry name" value="Znf_C2H2_sf"/>
</dbReference>
<dbReference type="PROSITE" id="PS50808">
    <property type="entry name" value="ZF_BED"/>
    <property type="match status" value="1"/>
</dbReference>
<evidence type="ECO:0000256" key="4">
    <source>
        <dbReference type="ARBA" id="ARBA00023015"/>
    </source>
</evidence>
<dbReference type="InterPro" id="IPR012337">
    <property type="entry name" value="RNaseH-like_sf"/>
</dbReference>
<evidence type="ECO:0000256" key="1">
    <source>
        <dbReference type="ARBA" id="ARBA00022723"/>
    </source>
</evidence>
<dbReference type="PANTHER" id="PTHR46481">
    <property type="entry name" value="ZINC FINGER BED DOMAIN-CONTAINING PROTEIN 4"/>
    <property type="match status" value="1"/>
</dbReference>
<evidence type="ECO:0000256" key="2">
    <source>
        <dbReference type="ARBA" id="ARBA00022771"/>
    </source>
</evidence>
<keyword evidence="8" id="KW-0436">Ligase</keyword>
<dbReference type="Gene3D" id="1.10.10.1070">
    <property type="entry name" value="Zinc finger, BED domain-containing"/>
    <property type="match status" value="1"/>
</dbReference>
<dbReference type="PANTHER" id="PTHR46481:SF4">
    <property type="entry name" value="ZINC FINGER BED DOMAIN-CONTAINING PROTEIN 4"/>
    <property type="match status" value="1"/>
</dbReference>
<keyword evidence="2 6" id="KW-0863">Zinc-finger</keyword>
<proteinExistence type="predicted"/>
<name>A0ABQ8LB66_LABRO</name>
<evidence type="ECO:0000259" key="7">
    <source>
        <dbReference type="PROSITE" id="PS50808"/>
    </source>
</evidence>
<organism evidence="8 9">
    <name type="scientific">Labeo rohita</name>
    <name type="common">Indian major carp</name>
    <name type="synonym">Cyprinus rohita</name>
    <dbReference type="NCBI Taxonomy" id="84645"/>
    <lineage>
        <taxon>Eukaryota</taxon>
        <taxon>Metazoa</taxon>
        <taxon>Chordata</taxon>
        <taxon>Craniata</taxon>
        <taxon>Vertebrata</taxon>
        <taxon>Euteleostomi</taxon>
        <taxon>Actinopterygii</taxon>
        <taxon>Neopterygii</taxon>
        <taxon>Teleostei</taxon>
        <taxon>Ostariophysi</taxon>
        <taxon>Cypriniformes</taxon>
        <taxon>Cyprinidae</taxon>
        <taxon>Labeoninae</taxon>
        <taxon>Labeonini</taxon>
        <taxon>Labeo</taxon>
    </lineage>
</organism>
<evidence type="ECO:0000313" key="8">
    <source>
        <dbReference type="EMBL" id="KAI2647610.1"/>
    </source>
</evidence>
<dbReference type="InterPro" id="IPR052035">
    <property type="entry name" value="ZnF_BED_domain_contain"/>
</dbReference>
<keyword evidence="3" id="KW-0862">Zinc</keyword>
<reference evidence="8 9" key="1">
    <citation type="submission" date="2022-01" db="EMBL/GenBank/DDBJ databases">
        <title>A high-quality chromosome-level genome assembly of rohu carp, Labeo rohita.</title>
        <authorList>
            <person name="Arick M.A. II"/>
            <person name="Hsu C.-Y."/>
            <person name="Magbanua Z."/>
            <person name="Pechanova O."/>
            <person name="Grover C."/>
            <person name="Miller E."/>
            <person name="Thrash A."/>
            <person name="Ezzel L."/>
            <person name="Alam S."/>
            <person name="Benzie J."/>
            <person name="Hamilton M."/>
            <person name="Karsi A."/>
            <person name="Lawrence M.L."/>
            <person name="Peterson D.G."/>
        </authorList>
    </citation>
    <scope>NUCLEOTIDE SEQUENCE [LARGE SCALE GENOMIC DNA]</scope>
    <source>
        <strain evidence="9">BAU-BD-2019</strain>
        <tissue evidence="8">Blood</tissue>
    </source>
</reference>
<sequence length="553" mass="62259">MAEGKTARDIQPAPSHFKSKVWKHFGFHKLPGNEQLDMSKAVCKLCRILVTYCGNTTNMSAHLARHHPELNAKQPEKAEASASQQTLNETLYKLPSVSEKARRITESIAMFICKDIRPYAVVENDGFRNMIHTLEPRYVIPSRKFFSETVVPTLYNNIKSEVINSLGRSRRVALTCDAWTSRATESYVTVTAHHITDDWSLLSHVLQTRAMNKSHTGANVAELLHNVVTEWNIAEKDPVLVTDNATNMACAAQLTGYLHVRCFAHTLNLASQRALKLPAVARLLGRIRRVTGFFHRSAVGLHTLQEKQKLLDLPVHRLITDVSTRWNSAHDMVERFLEQQPAITAALLSAEVRKREKDICTFTESDISKAEEFIQALKAMKVATCVLSDETKPTLSVIAPLLAQLLQDTQEKSGDPPFVKEIKEAVHQDLKKRYVSDTEKATLNQAAALDPRFKALPFLSNNEKEETFARMVSEAGAIKELEEKVVRQDQEKFRDDCAPDEEKMQTEVDKDCQFSSMPNKSLTRTRLGLGLGGLERNTSKQGCHFGVRFTWAV</sequence>
<dbReference type="SMART" id="SM00614">
    <property type="entry name" value="ZnF_BED"/>
    <property type="match status" value="1"/>
</dbReference>
<dbReference type="SUPFAM" id="SSF53098">
    <property type="entry name" value="Ribonuclease H-like"/>
    <property type="match status" value="1"/>
</dbReference>